<sequence>MYHTVKSANYPPLMMPQGWGHPKWFVISPEAYHVSMYVYRYLTTDASLRKDNRRAITDHMKLYPGENSIGAGGSGSSSDPPPPPDPGDESDDGAGVFPTSSDPPAPNDPPTQELADDLNAIADGEVINDSFQAHIFTTNQAARESVAKKRGGTFDIQQTSAKPTEMVAQVTDPTVNPEMEEVDKLDPLDDLDYVDEEQDYIDDEDRDLVQTQ</sequence>
<accession>A0A7S3C3N8</accession>
<proteinExistence type="predicted"/>
<name>A0A7S3C3N8_9EUKA</name>
<reference evidence="2" key="1">
    <citation type="submission" date="2021-01" db="EMBL/GenBank/DDBJ databases">
        <authorList>
            <person name="Corre E."/>
            <person name="Pelletier E."/>
            <person name="Niang G."/>
            <person name="Scheremetjew M."/>
            <person name="Finn R."/>
            <person name="Kale V."/>
            <person name="Holt S."/>
            <person name="Cochrane G."/>
            <person name="Meng A."/>
            <person name="Brown T."/>
            <person name="Cohen L."/>
        </authorList>
    </citation>
    <scope>NUCLEOTIDE SEQUENCE</scope>
    <source>
        <strain evidence="2">CCMP281</strain>
    </source>
</reference>
<evidence type="ECO:0000313" key="2">
    <source>
        <dbReference type="EMBL" id="CAE0153245.1"/>
    </source>
</evidence>
<dbReference type="EMBL" id="HBHX01072140">
    <property type="protein sequence ID" value="CAE0153245.1"/>
    <property type="molecule type" value="Transcribed_RNA"/>
</dbReference>
<gene>
    <name evidence="2" type="ORF">HERI1096_LOCUS39914</name>
</gene>
<dbReference type="AlphaFoldDB" id="A0A7S3C3N8"/>
<organism evidence="2">
    <name type="scientific">Haptolina ericina</name>
    <dbReference type="NCBI Taxonomy" id="156174"/>
    <lineage>
        <taxon>Eukaryota</taxon>
        <taxon>Haptista</taxon>
        <taxon>Haptophyta</taxon>
        <taxon>Prymnesiophyceae</taxon>
        <taxon>Prymnesiales</taxon>
        <taxon>Prymnesiaceae</taxon>
        <taxon>Haptolina</taxon>
    </lineage>
</organism>
<feature type="region of interest" description="Disordered" evidence="1">
    <location>
        <begin position="59"/>
        <end position="114"/>
    </location>
</feature>
<evidence type="ECO:0000256" key="1">
    <source>
        <dbReference type="SAM" id="MobiDB-lite"/>
    </source>
</evidence>
<protein>
    <submittedName>
        <fullName evidence="2">Uncharacterized protein</fullName>
    </submittedName>
</protein>